<gene>
    <name evidence="4" type="ORF">HC176_16210</name>
</gene>
<dbReference type="Proteomes" id="UP000760545">
    <property type="component" value="Unassembled WGS sequence"/>
</dbReference>
<feature type="non-terminal residue" evidence="4">
    <location>
        <position position="1"/>
    </location>
</feature>
<feature type="non-terminal residue" evidence="4">
    <location>
        <position position="165"/>
    </location>
</feature>
<dbReference type="InterPro" id="IPR010998">
    <property type="entry name" value="Integrase_recombinase_N"/>
</dbReference>
<feature type="domain" description="Arm DNA-binding" evidence="3">
    <location>
        <begin position="5"/>
        <end position="89"/>
    </location>
</feature>
<feature type="domain" description="Phage integrase SAM-like" evidence="2">
    <location>
        <begin position="103"/>
        <end position="160"/>
    </location>
</feature>
<protein>
    <recommendedName>
        <fullName evidence="6">Arm DNA-binding domain-containing protein</fullName>
    </recommendedName>
</protein>
<dbReference type="Pfam" id="PF17293">
    <property type="entry name" value="Arm-DNA-bind_5"/>
    <property type="match status" value="1"/>
</dbReference>
<keyword evidence="1" id="KW-0238">DNA-binding</keyword>
<dbReference type="Gene3D" id="1.10.150.130">
    <property type="match status" value="1"/>
</dbReference>
<evidence type="ECO:0008006" key="6">
    <source>
        <dbReference type="Google" id="ProtNLM"/>
    </source>
</evidence>
<dbReference type="InterPro" id="IPR025269">
    <property type="entry name" value="SAM-like_dom"/>
</dbReference>
<sequence length="165" mass="19352">NVKTVLRQKRLSSGEFPVCLRVTKDRKSKYFKTIFNATEDEWNSATGKFTKRNNNYLQNNRLLIKFQDRALEILGNLKIKSDDFTLEDFEKNYREISNPVQNNVFTFWNEIVEEMTQAGRMGNARINREASKSILKFNGSKNLTFKNITPAFLNKYEVYMRSRGG</sequence>
<dbReference type="Pfam" id="PF13102">
    <property type="entry name" value="Phage_int_SAM_5"/>
    <property type="match status" value="1"/>
</dbReference>
<dbReference type="EMBL" id="JAAVJS010000175">
    <property type="protein sequence ID" value="NJX17019.1"/>
    <property type="molecule type" value="Genomic_DNA"/>
</dbReference>
<dbReference type="InterPro" id="IPR035386">
    <property type="entry name" value="Arm-DNA-bind_5"/>
</dbReference>
<keyword evidence="5" id="KW-1185">Reference proteome</keyword>
<proteinExistence type="predicted"/>
<evidence type="ECO:0000256" key="1">
    <source>
        <dbReference type="ARBA" id="ARBA00023125"/>
    </source>
</evidence>
<name>A0ABX1DFB8_9FLAO</name>
<comment type="caution">
    <text evidence="4">The sequence shown here is derived from an EMBL/GenBank/DDBJ whole genome shotgun (WGS) entry which is preliminary data.</text>
</comment>
<accession>A0ABX1DFB8</accession>
<reference evidence="4 5" key="1">
    <citation type="submission" date="2020-03" db="EMBL/GenBank/DDBJ databases">
        <title>Tamlana sp. nov, isolated from XXX.</title>
        <authorList>
            <person name="Cao W.R."/>
        </authorList>
    </citation>
    <scope>NUCLEOTIDE SEQUENCE [LARGE SCALE GENOMIC DNA]</scope>
    <source>
        <strain evidence="4 5">HST1-43</strain>
    </source>
</reference>
<evidence type="ECO:0000313" key="4">
    <source>
        <dbReference type="EMBL" id="NJX17019.1"/>
    </source>
</evidence>
<evidence type="ECO:0000259" key="3">
    <source>
        <dbReference type="Pfam" id="PF17293"/>
    </source>
</evidence>
<evidence type="ECO:0000259" key="2">
    <source>
        <dbReference type="Pfam" id="PF13102"/>
    </source>
</evidence>
<evidence type="ECO:0000313" key="5">
    <source>
        <dbReference type="Proteomes" id="UP000760545"/>
    </source>
</evidence>
<organism evidence="4 5">
    <name type="scientific">Tamlana crocina</name>
    <dbReference type="NCBI Taxonomy" id="393006"/>
    <lineage>
        <taxon>Bacteria</taxon>
        <taxon>Pseudomonadati</taxon>
        <taxon>Bacteroidota</taxon>
        <taxon>Flavobacteriia</taxon>
        <taxon>Flavobacteriales</taxon>
        <taxon>Flavobacteriaceae</taxon>
        <taxon>Tamlana</taxon>
    </lineage>
</organism>